<dbReference type="Proteomes" id="UP000785679">
    <property type="component" value="Unassembled WGS sequence"/>
</dbReference>
<keyword evidence="2" id="KW-1185">Reference proteome</keyword>
<organism evidence="1 2">
    <name type="scientific">Halteria grandinella</name>
    <dbReference type="NCBI Taxonomy" id="5974"/>
    <lineage>
        <taxon>Eukaryota</taxon>
        <taxon>Sar</taxon>
        <taxon>Alveolata</taxon>
        <taxon>Ciliophora</taxon>
        <taxon>Intramacronucleata</taxon>
        <taxon>Spirotrichea</taxon>
        <taxon>Stichotrichia</taxon>
        <taxon>Sporadotrichida</taxon>
        <taxon>Halteriidae</taxon>
        <taxon>Halteria</taxon>
    </lineage>
</organism>
<dbReference type="AlphaFoldDB" id="A0A8J8N8W8"/>
<dbReference type="EMBL" id="RRYP01037143">
    <property type="protein sequence ID" value="TNV67741.1"/>
    <property type="molecule type" value="Genomic_DNA"/>
</dbReference>
<sequence>MGGLWWWMPRKAKEEEPESLELPLEIGAVDEEEGMVRMVARLLAHPTPVVDVHQLDELLGIAGLESLDYRRVRRSRYIKAVNQQYQVQAGKELIVRTKSEVDKRIILYRISP</sequence>
<proteinExistence type="predicted"/>
<comment type="caution">
    <text evidence="1">The sequence shown here is derived from an EMBL/GenBank/DDBJ whole genome shotgun (WGS) entry which is preliminary data.</text>
</comment>
<accession>A0A8J8N8W8</accession>
<reference evidence="1" key="1">
    <citation type="submission" date="2019-06" db="EMBL/GenBank/DDBJ databases">
        <authorList>
            <person name="Zheng W."/>
        </authorList>
    </citation>
    <scope>NUCLEOTIDE SEQUENCE</scope>
    <source>
        <strain evidence="1">QDHG01</strain>
    </source>
</reference>
<name>A0A8J8N8W8_HALGN</name>
<gene>
    <name evidence="1" type="ORF">FGO68_gene7123</name>
</gene>
<evidence type="ECO:0000313" key="2">
    <source>
        <dbReference type="Proteomes" id="UP000785679"/>
    </source>
</evidence>
<evidence type="ECO:0000313" key="1">
    <source>
        <dbReference type="EMBL" id="TNV67741.1"/>
    </source>
</evidence>
<protein>
    <submittedName>
        <fullName evidence="1">Uncharacterized protein</fullName>
    </submittedName>
</protein>